<dbReference type="RefSeq" id="WP_115938774.1">
    <property type="nucleotide sequence ID" value="NZ_QRDW01000013.1"/>
</dbReference>
<dbReference type="Proteomes" id="UP000256845">
    <property type="component" value="Unassembled WGS sequence"/>
</dbReference>
<name>A0A3D9H5M6_9PROT</name>
<organism evidence="2 3">
    <name type="scientific">Aestuariispira insulae</name>
    <dbReference type="NCBI Taxonomy" id="1461337"/>
    <lineage>
        <taxon>Bacteria</taxon>
        <taxon>Pseudomonadati</taxon>
        <taxon>Pseudomonadota</taxon>
        <taxon>Alphaproteobacteria</taxon>
        <taxon>Rhodospirillales</taxon>
        <taxon>Kiloniellaceae</taxon>
        <taxon>Aestuariispira</taxon>
    </lineage>
</organism>
<evidence type="ECO:0000313" key="3">
    <source>
        <dbReference type="Proteomes" id="UP000256845"/>
    </source>
</evidence>
<reference evidence="2 3" key="1">
    <citation type="submission" date="2018-07" db="EMBL/GenBank/DDBJ databases">
        <title>Genomic Encyclopedia of Type Strains, Phase III (KMG-III): the genomes of soil and plant-associated and newly described type strains.</title>
        <authorList>
            <person name="Whitman W."/>
        </authorList>
    </citation>
    <scope>NUCLEOTIDE SEQUENCE [LARGE SCALE GENOMIC DNA]</scope>
    <source>
        <strain evidence="2 3">CECT 8488</strain>
    </source>
</reference>
<feature type="region of interest" description="Disordered" evidence="1">
    <location>
        <begin position="1"/>
        <end position="22"/>
    </location>
</feature>
<evidence type="ECO:0000256" key="1">
    <source>
        <dbReference type="SAM" id="MobiDB-lite"/>
    </source>
</evidence>
<dbReference type="EMBL" id="QRDW01000013">
    <property type="protein sequence ID" value="RED44805.1"/>
    <property type="molecule type" value="Genomic_DNA"/>
</dbReference>
<evidence type="ECO:0000313" key="2">
    <source>
        <dbReference type="EMBL" id="RED44805.1"/>
    </source>
</evidence>
<protein>
    <submittedName>
        <fullName evidence="2">Uncharacterized protein</fullName>
    </submittedName>
</protein>
<gene>
    <name evidence="2" type="ORF">DFP90_11310</name>
</gene>
<keyword evidence="3" id="KW-1185">Reference proteome</keyword>
<accession>A0A3D9H5M6</accession>
<comment type="caution">
    <text evidence="2">The sequence shown here is derived from an EMBL/GenBank/DDBJ whole genome shotgun (WGS) entry which is preliminary data.</text>
</comment>
<sequence>MTNTADNIIRMPAKPGTSPDQRILDRCRSRLDKISAEEGPDDPAELIGLADDLLRLQDRLADQRAHIGDEIRGQINRLKAAQAYQNTPGKGRG</sequence>
<dbReference type="AlphaFoldDB" id="A0A3D9H5M6"/>
<proteinExistence type="predicted"/>